<dbReference type="NCBIfam" id="TIGR04127">
    <property type="entry name" value="flavo_near_exo"/>
    <property type="match status" value="1"/>
</dbReference>
<keyword evidence="1" id="KW-1133">Transmembrane helix</keyword>
<keyword evidence="1" id="KW-0472">Membrane</keyword>
<evidence type="ECO:0000313" key="3">
    <source>
        <dbReference type="Proteomes" id="UP001596162"/>
    </source>
</evidence>
<dbReference type="Proteomes" id="UP001596162">
    <property type="component" value="Unassembled WGS sequence"/>
</dbReference>
<keyword evidence="3" id="KW-1185">Reference proteome</keyword>
<protein>
    <submittedName>
        <fullName evidence="2">Exosortase F system-associated protein</fullName>
    </submittedName>
</protein>
<dbReference type="InterPro" id="IPR026414">
    <property type="entry name" value="ExosoTase_F-assoc_memb"/>
</dbReference>
<proteinExistence type="predicted"/>
<feature type="transmembrane region" description="Helical" evidence="1">
    <location>
        <begin position="121"/>
        <end position="138"/>
    </location>
</feature>
<feature type="transmembrane region" description="Helical" evidence="1">
    <location>
        <begin position="86"/>
        <end position="105"/>
    </location>
</feature>
<evidence type="ECO:0000256" key="1">
    <source>
        <dbReference type="SAM" id="Phobius"/>
    </source>
</evidence>
<evidence type="ECO:0000313" key="2">
    <source>
        <dbReference type="EMBL" id="MFC5194726.1"/>
    </source>
</evidence>
<accession>A0ABW0C4V1</accession>
<keyword evidence="1" id="KW-0812">Transmembrane</keyword>
<dbReference type="EMBL" id="JBHSLA010000001">
    <property type="protein sequence ID" value="MFC5194726.1"/>
    <property type="molecule type" value="Genomic_DNA"/>
</dbReference>
<sequence>MSKALTYLTIGVLATLLVLIRVFEQQLFYDPFLAFFQNDYLYIDSPRREVFKLTAFTSLRFLLNTVLSLGILFAIFKDVSVLKFSLLIYGAAYLILILLFLYFVINPKQEDYYLFFNTRRFLIQPLILLLLIPAFFYHKKNTGINQA</sequence>
<feature type="transmembrane region" description="Helical" evidence="1">
    <location>
        <begin position="53"/>
        <end position="74"/>
    </location>
</feature>
<reference evidence="3" key="1">
    <citation type="journal article" date="2019" name="Int. J. Syst. Evol. Microbiol.">
        <title>The Global Catalogue of Microorganisms (GCM) 10K type strain sequencing project: providing services to taxonomists for standard genome sequencing and annotation.</title>
        <authorList>
            <consortium name="The Broad Institute Genomics Platform"/>
            <consortium name="The Broad Institute Genome Sequencing Center for Infectious Disease"/>
            <person name="Wu L."/>
            <person name="Ma J."/>
        </authorList>
    </citation>
    <scope>NUCLEOTIDE SEQUENCE [LARGE SCALE GENOMIC DNA]</scope>
    <source>
        <strain evidence="3">JCM 17978</strain>
    </source>
</reference>
<gene>
    <name evidence="2" type="ORF">ACFPH8_05240</name>
</gene>
<dbReference type="RefSeq" id="WP_376859031.1">
    <property type="nucleotide sequence ID" value="NZ_JBHSLA010000001.1"/>
</dbReference>
<name>A0ABW0C4V1_9FLAO</name>
<organism evidence="2 3">
    <name type="scientific">Bizionia hallyeonensis</name>
    <dbReference type="NCBI Taxonomy" id="1123757"/>
    <lineage>
        <taxon>Bacteria</taxon>
        <taxon>Pseudomonadati</taxon>
        <taxon>Bacteroidota</taxon>
        <taxon>Flavobacteriia</taxon>
        <taxon>Flavobacteriales</taxon>
        <taxon>Flavobacteriaceae</taxon>
        <taxon>Bizionia</taxon>
    </lineage>
</organism>
<feature type="transmembrane region" description="Helical" evidence="1">
    <location>
        <begin position="5"/>
        <end position="23"/>
    </location>
</feature>
<comment type="caution">
    <text evidence="2">The sequence shown here is derived from an EMBL/GenBank/DDBJ whole genome shotgun (WGS) entry which is preliminary data.</text>
</comment>